<dbReference type="InterPro" id="IPR027413">
    <property type="entry name" value="GROEL-like_equatorial_sf"/>
</dbReference>
<dbReference type="NCBIfam" id="NF009489">
    <property type="entry name" value="PRK12851.1"/>
    <property type="match status" value="1"/>
</dbReference>
<dbReference type="PROSITE" id="PS00296">
    <property type="entry name" value="CHAPERONINS_CPN60"/>
    <property type="match status" value="1"/>
</dbReference>
<feature type="binding site" evidence="6">
    <location>
        <position position="415"/>
    </location>
    <ligand>
        <name>ATP</name>
        <dbReference type="ChEBI" id="CHEBI:30616"/>
    </ligand>
</feature>
<keyword evidence="4 6" id="KW-0143">Chaperone</keyword>
<dbReference type="NCBIfam" id="NF009488">
    <property type="entry name" value="PRK12850.1"/>
    <property type="match status" value="1"/>
</dbReference>
<evidence type="ECO:0000313" key="11">
    <source>
        <dbReference type="EMBL" id="MDN3565720.1"/>
    </source>
</evidence>
<comment type="function">
    <text evidence="6 8">Together with its co-chaperonin GroES, plays an essential role in assisting protein folding. The GroEL-GroES system forms a nano-cage that allows encapsulation of the non-native substrate proteins and provides a physical environment optimized to promote and accelerate protein folding.</text>
</comment>
<dbReference type="Pfam" id="PF00118">
    <property type="entry name" value="Cpn60_TCP1"/>
    <property type="match status" value="1"/>
</dbReference>
<keyword evidence="3 6" id="KW-0067">ATP-binding</keyword>
<dbReference type="PRINTS" id="PR00298">
    <property type="entry name" value="CHAPERONIN60"/>
</dbReference>
<evidence type="ECO:0000256" key="1">
    <source>
        <dbReference type="ARBA" id="ARBA00006607"/>
    </source>
</evidence>
<dbReference type="InterPro" id="IPR018370">
    <property type="entry name" value="Chaperonin_Cpn60_CS"/>
</dbReference>
<keyword evidence="5 6" id="KW-0413">Isomerase</keyword>
<feature type="coiled-coil region" evidence="9">
    <location>
        <begin position="339"/>
        <end position="366"/>
    </location>
</feature>
<evidence type="ECO:0000256" key="10">
    <source>
        <dbReference type="SAM" id="MobiDB-lite"/>
    </source>
</evidence>
<dbReference type="NCBIfam" id="NF009487">
    <property type="entry name" value="PRK12849.1"/>
    <property type="match status" value="1"/>
</dbReference>
<dbReference type="NCBIfam" id="NF000592">
    <property type="entry name" value="PRK00013.1"/>
    <property type="match status" value="1"/>
</dbReference>
<organism evidence="11 12">
    <name type="scientific">Paeniroseomonas aquatica</name>
    <dbReference type="NCBI Taxonomy" id="373043"/>
    <lineage>
        <taxon>Bacteria</taxon>
        <taxon>Pseudomonadati</taxon>
        <taxon>Pseudomonadota</taxon>
        <taxon>Alphaproteobacteria</taxon>
        <taxon>Acetobacterales</taxon>
        <taxon>Acetobacteraceae</taxon>
        <taxon>Paeniroseomonas</taxon>
    </lineage>
</organism>
<feature type="binding site" evidence="6">
    <location>
        <position position="51"/>
    </location>
    <ligand>
        <name>ATP</name>
        <dbReference type="ChEBI" id="CHEBI:30616"/>
    </ligand>
</feature>
<keyword evidence="2 6" id="KW-0547">Nucleotide-binding</keyword>
<evidence type="ECO:0000256" key="6">
    <source>
        <dbReference type="HAMAP-Rule" id="MF_00600"/>
    </source>
</evidence>
<dbReference type="NCBIfam" id="TIGR02348">
    <property type="entry name" value="GroEL"/>
    <property type="match status" value="1"/>
</dbReference>
<comment type="subcellular location">
    <subcellularLocation>
        <location evidence="6">Cytoplasm</location>
    </subcellularLocation>
</comment>
<gene>
    <name evidence="6 11" type="primary">groL</name>
    <name evidence="6" type="synonym">groEL</name>
    <name evidence="11" type="ORF">QWZ14_15230</name>
</gene>
<dbReference type="EC" id="5.6.1.7" evidence="6"/>
<dbReference type="SUPFAM" id="SSF52029">
    <property type="entry name" value="GroEL apical domain-like"/>
    <property type="match status" value="1"/>
</dbReference>
<dbReference type="InterPro" id="IPR001844">
    <property type="entry name" value="Cpn60/GroEL"/>
</dbReference>
<reference evidence="12" key="1">
    <citation type="journal article" date="2019" name="Int. J. Syst. Evol. Microbiol.">
        <title>The Global Catalogue of Microorganisms (GCM) 10K type strain sequencing project: providing services to taxonomists for standard genome sequencing and annotation.</title>
        <authorList>
            <consortium name="The Broad Institute Genomics Platform"/>
            <consortium name="The Broad Institute Genome Sequencing Center for Infectious Disease"/>
            <person name="Wu L."/>
            <person name="Ma J."/>
        </authorList>
    </citation>
    <scope>NUCLEOTIDE SEQUENCE [LARGE SCALE GENOMIC DNA]</scope>
    <source>
        <strain evidence="12">CECT 7131</strain>
    </source>
</reference>
<comment type="caution">
    <text evidence="11">The sequence shown here is derived from an EMBL/GenBank/DDBJ whole genome shotgun (WGS) entry which is preliminary data.</text>
</comment>
<evidence type="ECO:0000256" key="3">
    <source>
        <dbReference type="ARBA" id="ARBA00022840"/>
    </source>
</evidence>
<evidence type="ECO:0000256" key="9">
    <source>
        <dbReference type="SAM" id="Coils"/>
    </source>
</evidence>
<dbReference type="SUPFAM" id="SSF54849">
    <property type="entry name" value="GroEL-intermediate domain like"/>
    <property type="match status" value="1"/>
</dbReference>
<feature type="binding site" evidence="6">
    <location>
        <position position="496"/>
    </location>
    <ligand>
        <name>ATP</name>
        <dbReference type="ChEBI" id="CHEBI:30616"/>
    </ligand>
</feature>
<comment type="subunit">
    <text evidence="6 8">Forms a cylinder of 14 subunits composed of two heptameric rings stacked back-to-back. Interacts with the co-chaperonin GroES.</text>
</comment>
<sequence length="549" mass="57972">MAAKDVKFGASARDRMLRGVDILADAVKVTLGPKGRNVVIDKSFGAPRITKDGVTVAKEIELSDKFENMGAQMVREVASKTNDLAGDGTTTATVLAQAIVREGVKAVAAGMNPMDLKRGIDKAVASVVAELEAKTRKISTSAEVAQVGSISANGETEIGEMIAQAMEKVGNEGVITVEEAKGIQTELDVVEGMQFDRGYVSPYFITNAEKMIVEMENPYILIFEKKLSGLQPMLPLLEAVVQSGRPLIIVAEDVEGEALATLVVNKLRGGLKVAAVKAPGFGDRRKAMLEDIAILTGGEVISEDLGIKLESVTLAQLGKAKMVRIEKENTTIVDGAGSKDAINGRVEQIKAQIEETTSDYDREKLQERLAKLAGGVAVIRVGGSTEVEVKERKDRVDDALHATRAAVQEGIVPGGGVALVRASQNLANVKADNHDQQVGIDIIKRAIQTPLKQIAENAGQDGAVVAGEVLRTATYEYGYDAQTDTYKDLVAAGIIDPTKVVRTALQDAASVASLLITTEAMVAERPERKAPAGGPPGGGGMGGMGDMDF</sequence>
<dbReference type="RefSeq" id="WP_290317582.1">
    <property type="nucleotide sequence ID" value="NZ_JAUFPN010000153.1"/>
</dbReference>
<evidence type="ECO:0000256" key="7">
    <source>
        <dbReference type="RuleBase" id="RU000418"/>
    </source>
</evidence>
<feature type="binding site" evidence="6">
    <location>
        <begin position="87"/>
        <end position="91"/>
    </location>
    <ligand>
        <name>ATP</name>
        <dbReference type="ChEBI" id="CHEBI:30616"/>
    </ligand>
</feature>
<feature type="region of interest" description="Disordered" evidence="10">
    <location>
        <begin position="526"/>
        <end position="549"/>
    </location>
</feature>
<dbReference type="CDD" id="cd03344">
    <property type="entry name" value="GroEL"/>
    <property type="match status" value="1"/>
</dbReference>
<keyword evidence="9" id="KW-0175">Coiled coil</keyword>
<accession>A0ABT8A7P8</accession>
<evidence type="ECO:0000256" key="5">
    <source>
        <dbReference type="ARBA" id="ARBA00023235"/>
    </source>
</evidence>
<dbReference type="Gene3D" id="3.30.260.10">
    <property type="entry name" value="TCP-1-like chaperonin intermediate domain"/>
    <property type="match status" value="1"/>
</dbReference>
<proteinExistence type="inferred from homology"/>
<comment type="caution">
    <text evidence="6">Lacks conserved residue(s) required for the propagation of feature annotation.</text>
</comment>
<evidence type="ECO:0000256" key="8">
    <source>
        <dbReference type="RuleBase" id="RU000419"/>
    </source>
</evidence>
<protein>
    <recommendedName>
        <fullName evidence="6">Chaperonin GroEL</fullName>
        <ecNumber evidence="6">5.6.1.7</ecNumber>
    </recommendedName>
    <alternativeName>
        <fullName evidence="6">60 kDa chaperonin</fullName>
    </alternativeName>
    <alternativeName>
        <fullName evidence="6">Chaperonin-60</fullName>
        <shortName evidence="6">Cpn60</shortName>
    </alternativeName>
</protein>
<feature type="compositionally biased region" description="Gly residues" evidence="10">
    <location>
        <begin position="535"/>
        <end position="549"/>
    </location>
</feature>
<dbReference type="PANTHER" id="PTHR45633">
    <property type="entry name" value="60 KDA HEAT SHOCK PROTEIN, MITOCHONDRIAL"/>
    <property type="match status" value="1"/>
</dbReference>
<dbReference type="HAMAP" id="MF_00600">
    <property type="entry name" value="CH60"/>
    <property type="match status" value="1"/>
</dbReference>
<dbReference type="SUPFAM" id="SSF48592">
    <property type="entry name" value="GroEL equatorial domain-like"/>
    <property type="match status" value="1"/>
</dbReference>
<dbReference type="Gene3D" id="3.50.7.10">
    <property type="entry name" value="GroEL"/>
    <property type="match status" value="1"/>
</dbReference>
<feature type="binding site" evidence="6">
    <location>
        <begin position="30"/>
        <end position="33"/>
    </location>
    <ligand>
        <name>ATP</name>
        <dbReference type="ChEBI" id="CHEBI:30616"/>
    </ligand>
</feature>
<dbReference type="InterPro" id="IPR027410">
    <property type="entry name" value="TCP-1-like_intermed_sf"/>
</dbReference>
<evidence type="ECO:0000256" key="4">
    <source>
        <dbReference type="ARBA" id="ARBA00023186"/>
    </source>
</evidence>
<evidence type="ECO:0000313" key="12">
    <source>
        <dbReference type="Proteomes" id="UP001529369"/>
    </source>
</evidence>
<dbReference type="Proteomes" id="UP001529369">
    <property type="component" value="Unassembled WGS sequence"/>
</dbReference>
<dbReference type="Gene3D" id="1.10.560.10">
    <property type="entry name" value="GroEL-like equatorial domain"/>
    <property type="match status" value="1"/>
</dbReference>
<dbReference type="InterPro" id="IPR002423">
    <property type="entry name" value="Cpn60/GroEL/TCP-1"/>
</dbReference>
<keyword evidence="6" id="KW-0963">Cytoplasm</keyword>
<keyword evidence="12" id="KW-1185">Reference proteome</keyword>
<name>A0ABT8A7P8_9PROT</name>
<evidence type="ECO:0000256" key="2">
    <source>
        <dbReference type="ARBA" id="ARBA00022741"/>
    </source>
</evidence>
<dbReference type="EMBL" id="JAUFPN010000153">
    <property type="protein sequence ID" value="MDN3565720.1"/>
    <property type="molecule type" value="Genomic_DNA"/>
</dbReference>
<dbReference type="InterPro" id="IPR027409">
    <property type="entry name" value="GroEL-like_apical_dom_sf"/>
</dbReference>
<comment type="similarity">
    <text evidence="1 6 7">Belongs to the chaperonin (HSP60) family.</text>
</comment>